<proteinExistence type="predicted"/>
<comment type="caution">
    <text evidence="1">The sequence shown here is derived from an EMBL/GenBank/DDBJ whole genome shotgun (WGS) entry which is preliminary data.</text>
</comment>
<organism evidence="1 2">
    <name type="scientific">Paragonimus westermani</name>
    <dbReference type="NCBI Taxonomy" id="34504"/>
    <lineage>
        <taxon>Eukaryota</taxon>
        <taxon>Metazoa</taxon>
        <taxon>Spiralia</taxon>
        <taxon>Lophotrochozoa</taxon>
        <taxon>Platyhelminthes</taxon>
        <taxon>Trematoda</taxon>
        <taxon>Digenea</taxon>
        <taxon>Plagiorchiida</taxon>
        <taxon>Troglotremata</taxon>
        <taxon>Troglotrematidae</taxon>
        <taxon>Paragonimus</taxon>
    </lineage>
</organism>
<accession>A0A5J4P046</accession>
<evidence type="ECO:0000313" key="1">
    <source>
        <dbReference type="EMBL" id="KAA3681194.1"/>
    </source>
</evidence>
<dbReference type="Proteomes" id="UP000324629">
    <property type="component" value="Unassembled WGS sequence"/>
</dbReference>
<keyword evidence="2" id="KW-1185">Reference proteome</keyword>
<gene>
    <name evidence="1" type="ORF">DEA37_0005615</name>
</gene>
<evidence type="ECO:0000313" key="2">
    <source>
        <dbReference type="Proteomes" id="UP000324629"/>
    </source>
</evidence>
<dbReference type="AlphaFoldDB" id="A0A5J4P046"/>
<sequence>MSSVQDKNLVRLLVKTQNSSSGLSNNPPLNTCVSLDTSLASSLVNKLSITTPVATGSVLPLPTTIPNAPPQSHVSIDKQLPALLTPLHAQAPRVPSCTQMHPRDAAAPFRNRNLDKSKGPQEARGRKTLTIGTWNVRTLLDRCSTTERPERRTARIAMELRQYGIDVAALSQTRLADQSKLREAGAGYTFYWIGYAADSVLEHGVCFAVVDRINALMIYETHNISLRMLSMLLRLGQGKCATFISVCRPTKCHSDDTKDQLYDQLSATIRSAPNGDRLLHLYATHELAITNTRFQLAASDITTWTHPRSGHDHLLDYVIVGQRDIREVRITRVMRGAECSTDHRLVRTKLLIHVRKSVYCRSSGQRQKLDIRRLENSETKAAFQRAVVARLHNAPVPITPKGM</sequence>
<name>A0A5J4P046_9TREM</name>
<dbReference type="InterPro" id="IPR036691">
    <property type="entry name" value="Endo/exonu/phosph_ase_sf"/>
</dbReference>
<reference evidence="1 2" key="1">
    <citation type="journal article" date="2019" name="Gigascience">
        <title>Whole-genome sequence of the oriental lung fluke Paragonimus westermani.</title>
        <authorList>
            <person name="Oey H."/>
            <person name="Zakrzewski M."/>
            <person name="Narain K."/>
            <person name="Devi K.R."/>
            <person name="Agatsuma T."/>
            <person name="Nawaratna S."/>
            <person name="Gobert G.N."/>
            <person name="Jones M.K."/>
            <person name="Ragan M.A."/>
            <person name="McManus D.P."/>
            <person name="Krause L."/>
        </authorList>
    </citation>
    <scope>NUCLEOTIDE SEQUENCE [LARGE SCALE GENOMIC DNA]</scope>
    <source>
        <strain evidence="1 2">IND2009</strain>
    </source>
</reference>
<protein>
    <recommendedName>
        <fullName evidence="3">Endonuclease/exonuclease/phosphatase domain-containing protein</fullName>
    </recommendedName>
</protein>
<evidence type="ECO:0008006" key="3">
    <source>
        <dbReference type="Google" id="ProtNLM"/>
    </source>
</evidence>
<dbReference type="EMBL" id="QNGE01000257">
    <property type="protein sequence ID" value="KAA3681194.1"/>
    <property type="molecule type" value="Genomic_DNA"/>
</dbReference>
<dbReference type="Gene3D" id="3.60.10.10">
    <property type="entry name" value="Endonuclease/exonuclease/phosphatase"/>
    <property type="match status" value="1"/>
</dbReference>
<dbReference type="SUPFAM" id="SSF56219">
    <property type="entry name" value="DNase I-like"/>
    <property type="match status" value="1"/>
</dbReference>